<dbReference type="GO" id="GO:0006310">
    <property type="term" value="P:DNA recombination"/>
    <property type="evidence" value="ECO:0007669"/>
    <property type="project" value="UniProtKB-KW"/>
</dbReference>
<name>A0A6J5F7D1_9BURK</name>
<keyword evidence="3" id="KW-1185">Reference proteome</keyword>
<dbReference type="InterPro" id="IPR011010">
    <property type="entry name" value="DNA_brk_join_enz"/>
</dbReference>
<dbReference type="InterPro" id="IPR013762">
    <property type="entry name" value="Integrase-like_cat_sf"/>
</dbReference>
<dbReference type="Gene3D" id="1.10.443.10">
    <property type="entry name" value="Intergrase catalytic core"/>
    <property type="match status" value="1"/>
</dbReference>
<organism evidence="2 3">
    <name type="scientific">Paraburkholderia humisilvae</name>
    <dbReference type="NCBI Taxonomy" id="627669"/>
    <lineage>
        <taxon>Bacteria</taxon>
        <taxon>Pseudomonadati</taxon>
        <taxon>Pseudomonadota</taxon>
        <taxon>Betaproteobacteria</taxon>
        <taxon>Burkholderiales</taxon>
        <taxon>Burkholderiaceae</taxon>
        <taxon>Paraburkholderia</taxon>
    </lineage>
</organism>
<gene>
    <name evidence="2" type="ORF">LMG29542_08182</name>
</gene>
<dbReference type="EMBL" id="CADIKH010000173">
    <property type="protein sequence ID" value="CAB3774800.1"/>
    <property type="molecule type" value="Genomic_DNA"/>
</dbReference>
<proteinExistence type="predicted"/>
<dbReference type="Proteomes" id="UP000494363">
    <property type="component" value="Unassembled WGS sequence"/>
</dbReference>
<evidence type="ECO:0000313" key="3">
    <source>
        <dbReference type="Proteomes" id="UP000494363"/>
    </source>
</evidence>
<evidence type="ECO:0008006" key="4">
    <source>
        <dbReference type="Google" id="ProtNLM"/>
    </source>
</evidence>
<sequence length="122" mass="13243">MPASAEMMVELGRYRRERGLPVLPAPHEDTPLVLPLGKSMKPFTRAALHTIVKGIFAGAAGKLRLRGDGYIARAAQLERASAHWLRHSAGSHMADGDVDLRLIRGQPGPCVADHHEPLPACR</sequence>
<evidence type="ECO:0000256" key="1">
    <source>
        <dbReference type="ARBA" id="ARBA00023172"/>
    </source>
</evidence>
<dbReference type="SUPFAM" id="SSF56349">
    <property type="entry name" value="DNA breaking-rejoining enzymes"/>
    <property type="match status" value="1"/>
</dbReference>
<dbReference type="GO" id="GO:0015074">
    <property type="term" value="P:DNA integration"/>
    <property type="evidence" value="ECO:0007669"/>
    <property type="project" value="InterPro"/>
</dbReference>
<reference evidence="2 3" key="1">
    <citation type="submission" date="2020-04" db="EMBL/GenBank/DDBJ databases">
        <authorList>
            <person name="De Canck E."/>
        </authorList>
    </citation>
    <scope>NUCLEOTIDE SEQUENCE [LARGE SCALE GENOMIC DNA]</scope>
    <source>
        <strain evidence="2 3">LMG 29542</strain>
    </source>
</reference>
<accession>A0A6J5F7D1</accession>
<evidence type="ECO:0000313" key="2">
    <source>
        <dbReference type="EMBL" id="CAB3774800.1"/>
    </source>
</evidence>
<protein>
    <recommendedName>
        <fullName evidence="4">Tyr recombinase domain-containing protein</fullName>
    </recommendedName>
</protein>
<dbReference type="AlphaFoldDB" id="A0A6J5F7D1"/>
<keyword evidence="1" id="KW-0233">DNA recombination</keyword>
<dbReference type="GO" id="GO:0003677">
    <property type="term" value="F:DNA binding"/>
    <property type="evidence" value="ECO:0007669"/>
    <property type="project" value="InterPro"/>
</dbReference>